<accession>A0A6L2N1I8</accession>
<evidence type="ECO:0000256" key="1">
    <source>
        <dbReference type="SAM" id="MobiDB-lite"/>
    </source>
</evidence>
<dbReference type="InterPro" id="IPR013103">
    <property type="entry name" value="RVT_2"/>
</dbReference>
<proteinExistence type="predicted"/>
<dbReference type="CDD" id="cd09272">
    <property type="entry name" value="RNase_HI_RT_Ty1"/>
    <property type="match status" value="1"/>
</dbReference>
<dbReference type="Pfam" id="PF25597">
    <property type="entry name" value="SH3_retrovirus"/>
    <property type="match status" value="1"/>
</dbReference>
<reference evidence="4" key="1">
    <citation type="journal article" date="2019" name="Sci. Rep.">
        <title>Draft genome of Tanacetum cinerariifolium, the natural source of mosquito coil.</title>
        <authorList>
            <person name="Yamashiro T."/>
            <person name="Shiraishi A."/>
            <person name="Satake H."/>
            <person name="Nakayama K."/>
        </authorList>
    </citation>
    <scope>NUCLEOTIDE SEQUENCE</scope>
</reference>
<dbReference type="Pfam" id="PF07727">
    <property type="entry name" value="RVT_2"/>
    <property type="match status" value="1"/>
</dbReference>
<dbReference type="PANTHER" id="PTHR11439:SF495">
    <property type="entry name" value="REVERSE TRANSCRIPTASE, RNA-DEPENDENT DNA POLYMERASE-RELATED"/>
    <property type="match status" value="1"/>
</dbReference>
<dbReference type="EMBL" id="BKCJ010007840">
    <property type="protein sequence ID" value="GEU79287.1"/>
    <property type="molecule type" value="Genomic_DNA"/>
</dbReference>
<feature type="compositionally biased region" description="Basic and acidic residues" evidence="1">
    <location>
        <begin position="491"/>
        <end position="510"/>
    </location>
</feature>
<dbReference type="InterPro" id="IPR057670">
    <property type="entry name" value="SH3_retrovirus"/>
</dbReference>
<dbReference type="SUPFAM" id="SSF56672">
    <property type="entry name" value="DNA/RNA polymerases"/>
    <property type="match status" value="1"/>
</dbReference>
<name>A0A6L2N1I8_TANCI</name>
<dbReference type="AlphaFoldDB" id="A0A6L2N1I8"/>
<gene>
    <name evidence="4" type="ORF">Tci_051265</name>
</gene>
<evidence type="ECO:0000313" key="4">
    <source>
        <dbReference type="EMBL" id="GEU79287.1"/>
    </source>
</evidence>
<feature type="region of interest" description="Disordered" evidence="1">
    <location>
        <begin position="1"/>
        <end position="108"/>
    </location>
</feature>
<evidence type="ECO:0000259" key="3">
    <source>
        <dbReference type="Pfam" id="PF25597"/>
    </source>
</evidence>
<feature type="domain" description="Reverse transcriptase Ty1/copia-type" evidence="2">
    <location>
        <begin position="643"/>
        <end position="733"/>
    </location>
</feature>
<dbReference type="InterPro" id="IPR043502">
    <property type="entry name" value="DNA/RNA_pol_sf"/>
</dbReference>
<feature type="region of interest" description="Disordered" evidence="1">
    <location>
        <begin position="485"/>
        <end position="510"/>
    </location>
</feature>
<evidence type="ECO:0000259" key="2">
    <source>
        <dbReference type="Pfam" id="PF07727"/>
    </source>
</evidence>
<dbReference type="PANTHER" id="PTHR11439">
    <property type="entry name" value="GAG-POL-RELATED RETROTRANSPOSON"/>
    <property type="match status" value="1"/>
</dbReference>
<protein>
    <submittedName>
        <fullName evidence="4">Uncharacterized protein</fullName>
    </submittedName>
</protein>
<feature type="compositionally biased region" description="Low complexity" evidence="1">
    <location>
        <begin position="46"/>
        <end position="61"/>
    </location>
</feature>
<feature type="domain" description="Retroviral polymerase SH3-like" evidence="3">
    <location>
        <begin position="352"/>
        <end position="395"/>
    </location>
</feature>
<sequence>MNRDHSQELAQDLAEARKKKKKSRDSPKTPPGSPPHQPPPPPLPTGPSGALGAPGASGSSQVPPPPPPPSSINQENLEIDEDMAPDEQPQSSDDEDIGKPAWSIPSSDVPVLTNNWASSLESNYSSPPKDSLLTQTGDIATFMNWFYKRRGMTKLKPQDLEGPTFEIVKVFHPDVIHLQYQIEECHKLLSDSVDDPILRHKVSKPLPLGGLPGQVTIQSDLFFNKDLEYLRYGSKGSRPALSISKMKAAYYLDAGLEQMMMMRFNEIHKFSDGTLQQIDEALDYRVKEFRINRMNPCLNTRFWSRKDVDQSKLISFDYKLLDENHVLLRVPRENNMYNVDLKNVVPSGDPLGKFDGKADEGFLVGYSVNYKAFRLFNSRTRIVQETLHIIFVENKPNVAGIEPKWLFDINTLTMSMNYQPGNQPNDHVGIKENLNAGKVGKEIVSAQQYVLLPLWSIGLRDPHNINDDVADAAFDVKKNENDVYFSANGSDKTDNKKRNEKAKRDDKGKSHVDSLIGVRDLRAEFEEFSFSSTNRVNAVNAPVNAVGPNPTNSTNSFNIANPSVTAVSLNFRITGKSSFVDPSKYLDDPDMPELEDIVYSDTKMLMDVKSALLYETIEEEIYVCQPLGFEDPDYPDKVYKVALFIKKQKGDIFLVQVYVDDIIFGSTNREICKAFKKLMKDKFQMSSMGELTFFLGLQVKKKDDEIFISQDKIIAEILRKFGFTDVKSASTPIKIEKLLLKDPDGKDVNVYIYRSMIKSLMYLTSFRPDIMFVVCACVRFQLTPKVSHLHAVKRIFRYLKGKPHLGLWYPRDFPFNPVVYFDIDYAGASLDKKSTIGGCQFLGCRLISWQCKKQTVIATSLTKAEYVAVAICYAQVL</sequence>
<organism evidence="4">
    <name type="scientific">Tanacetum cinerariifolium</name>
    <name type="common">Dalmatian daisy</name>
    <name type="synonym">Chrysanthemum cinerariifolium</name>
    <dbReference type="NCBI Taxonomy" id="118510"/>
    <lineage>
        <taxon>Eukaryota</taxon>
        <taxon>Viridiplantae</taxon>
        <taxon>Streptophyta</taxon>
        <taxon>Embryophyta</taxon>
        <taxon>Tracheophyta</taxon>
        <taxon>Spermatophyta</taxon>
        <taxon>Magnoliopsida</taxon>
        <taxon>eudicotyledons</taxon>
        <taxon>Gunneridae</taxon>
        <taxon>Pentapetalae</taxon>
        <taxon>asterids</taxon>
        <taxon>campanulids</taxon>
        <taxon>Asterales</taxon>
        <taxon>Asteraceae</taxon>
        <taxon>Asteroideae</taxon>
        <taxon>Anthemideae</taxon>
        <taxon>Anthemidinae</taxon>
        <taxon>Tanacetum</taxon>
    </lineage>
</organism>
<comment type="caution">
    <text evidence="4">The sequence shown here is derived from an EMBL/GenBank/DDBJ whole genome shotgun (WGS) entry which is preliminary data.</text>
</comment>
<feature type="compositionally biased region" description="Pro residues" evidence="1">
    <location>
        <begin position="28"/>
        <end position="45"/>
    </location>
</feature>